<dbReference type="EMBL" id="SGIT01000007">
    <property type="protein sequence ID" value="RZF57489.1"/>
    <property type="molecule type" value="Genomic_DNA"/>
</dbReference>
<reference evidence="1 2" key="1">
    <citation type="submission" date="2019-02" db="EMBL/GenBank/DDBJ databases">
        <authorList>
            <person name="Li Y."/>
        </authorList>
    </citation>
    <scope>NUCLEOTIDE SEQUENCE [LARGE SCALE GENOMIC DNA]</scope>
    <source>
        <strain evidence="1 2">30C10-4-7</strain>
    </source>
</reference>
<sequence length="75" mass="8800">MTLVRYVEKYSCYFFFHYSAETPTFLPFGFFRRGETAVLLLSTAFWGIIHPHTAYLFRDHGAVYQGSIDAFHKPK</sequence>
<comment type="caution">
    <text evidence="1">The sequence shown here is derived from an EMBL/GenBank/DDBJ whole genome shotgun (WGS) entry which is preliminary data.</text>
</comment>
<evidence type="ECO:0000313" key="2">
    <source>
        <dbReference type="Proteomes" id="UP000292855"/>
    </source>
</evidence>
<name>A0A4Q6XDJ1_9SPHI</name>
<dbReference type="Proteomes" id="UP000292855">
    <property type="component" value="Unassembled WGS sequence"/>
</dbReference>
<dbReference type="RefSeq" id="WP_130143613.1">
    <property type="nucleotide sequence ID" value="NZ_SGIT01000007.1"/>
</dbReference>
<organism evidence="1 2">
    <name type="scientific">Sphingobacterium corticibacterium</name>
    <dbReference type="NCBI Taxonomy" id="2484746"/>
    <lineage>
        <taxon>Bacteria</taxon>
        <taxon>Pseudomonadati</taxon>
        <taxon>Bacteroidota</taxon>
        <taxon>Sphingobacteriia</taxon>
        <taxon>Sphingobacteriales</taxon>
        <taxon>Sphingobacteriaceae</taxon>
        <taxon>Sphingobacterium</taxon>
    </lineage>
</organism>
<evidence type="ECO:0000313" key="1">
    <source>
        <dbReference type="EMBL" id="RZF57489.1"/>
    </source>
</evidence>
<accession>A0A4Q6XDJ1</accession>
<protein>
    <submittedName>
        <fullName evidence="1">Uncharacterized protein</fullName>
    </submittedName>
</protein>
<dbReference type="AlphaFoldDB" id="A0A4Q6XDJ1"/>
<proteinExistence type="predicted"/>
<gene>
    <name evidence="1" type="ORF">EWE74_20945</name>
</gene>
<keyword evidence="2" id="KW-1185">Reference proteome</keyword>